<feature type="domain" description="Methyl-accepting transducer" evidence="6">
    <location>
        <begin position="536"/>
        <end position="772"/>
    </location>
</feature>
<dbReference type="RefSeq" id="WP_069193291.1">
    <property type="nucleotide sequence ID" value="NZ_RLII01000003.1"/>
</dbReference>
<dbReference type="GO" id="GO:0016020">
    <property type="term" value="C:membrane"/>
    <property type="evidence" value="ECO:0007669"/>
    <property type="project" value="InterPro"/>
</dbReference>
<evidence type="ECO:0000259" key="7">
    <source>
        <dbReference type="PROSITE" id="PS50885"/>
    </source>
</evidence>
<sequence>MGFDSLGRIKAVIVKAMRKVRKLIQFKPKRKSIKTANIKGNKEEVSYTYAVNDKNWFEKVVRLSKMNKIKIGIKINLSFAITIILLSVVLGYSLITLSNTMIEQAKESTLGLMEQTGNNIKIVLEEIDNLAMSITRDITIAPAIDEINKTDDEHMRARLASIIKPYLNAYYSYRVDTIANLTLVSNTGYGIIGGEGTFEELRFDYRDSITAKEFAQSGVNSLWIDTHISDIAFLRRKGGNTTISLMKSVYTATSMKSVGSLQVNIREDSMERILENVQIPHNGYFFIVGNKDNMIFNPQNIKDNGLLIEDLSYVNGEGKTKADLLKKTELLSLQDKDVRDLLYKMDTEVELDEKTLKDLHERDGYINLRVFEKVKESINKIQMENKQATSFGGIIEEDVTINGKRMLVTFYTIREIKNTPLEWTLVSITPLENITRDVNSIAGFIVLIGIVCVIVGLLLSVLITGDISLGIGKLIKSMNKIKEGDLEVNSDTDRRDEIGRLGVSFMDMAENLKKLIGSIKNASDIAVESSQSVSATCEQNYSSIQEFSAMLEEMKDEINSQTQEIENNDIVVNQLSEQIQVIIDDFTNVNNIVTGAKRLSEDGKDTVNTLKINADEVKKTIVEFSELIGSLRKESAEISKITSVIKGISSQTNLLALNATIEAARAGEAGKSFSVVASEIKKLAQQSRVSANYIESKLKNIGKTIEKTNEAVKSSNEVISGHDHAVIETINKLDNIVVFMDNIFSAITSVTDYVHNIEDARCNIIKSMERLNGSTKNNIREIQNISAAMDEQVDLIKHLLSLSEDLSTLSSRLEQTINIFRI</sequence>
<keyword evidence="4" id="KW-0175">Coiled coil</keyword>
<feature type="coiled-coil region" evidence="4">
    <location>
        <begin position="544"/>
        <end position="571"/>
    </location>
</feature>
<feature type="domain" description="HAMP" evidence="7">
    <location>
        <begin position="465"/>
        <end position="517"/>
    </location>
</feature>
<keyword evidence="1 3" id="KW-0807">Transducer</keyword>
<evidence type="ECO:0000313" key="9">
    <source>
        <dbReference type="Proteomes" id="UP000289166"/>
    </source>
</evidence>
<dbReference type="SMART" id="SM00304">
    <property type="entry name" value="HAMP"/>
    <property type="match status" value="1"/>
</dbReference>
<dbReference type="PANTHER" id="PTHR32089:SF112">
    <property type="entry name" value="LYSOZYME-LIKE PROTEIN-RELATED"/>
    <property type="match status" value="1"/>
</dbReference>
<dbReference type="InterPro" id="IPR004089">
    <property type="entry name" value="MCPsignal_dom"/>
</dbReference>
<dbReference type="Gene3D" id="1.10.8.500">
    <property type="entry name" value="HAMP domain in histidine kinase"/>
    <property type="match status" value="1"/>
</dbReference>
<evidence type="ECO:0000256" key="1">
    <source>
        <dbReference type="ARBA" id="ARBA00023224"/>
    </source>
</evidence>
<protein>
    <submittedName>
        <fullName evidence="8">Methyl-accepting chemotaxis protein</fullName>
    </submittedName>
</protein>
<feature type="transmembrane region" description="Helical" evidence="5">
    <location>
        <begin position="75"/>
        <end position="95"/>
    </location>
</feature>
<dbReference type="EMBL" id="RLII01000003">
    <property type="protein sequence ID" value="RXE60045.1"/>
    <property type="molecule type" value="Genomic_DNA"/>
</dbReference>
<keyword evidence="9" id="KW-1185">Reference proteome</keyword>
<dbReference type="Pfam" id="PF00015">
    <property type="entry name" value="MCPsignal"/>
    <property type="match status" value="1"/>
</dbReference>
<dbReference type="PANTHER" id="PTHR32089">
    <property type="entry name" value="METHYL-ACCEPTING CHEMOTAXIS PROTEIN MCPB"/>
    <property type="match status" value="1"/>
</dbReference>
<dbReference type="CDD" id="cd06225">
    <property type="entry name" value="HAMP"/>
    <property type="match status" value="1"/>
</dbReference>
<comment type="caution">
    <text evidence="8">The sequence shown here is derived from an EMBL/GenBank/DDBJ whole genome shotgun (WGS) entry which is preliminary data.</text>
</comment>
<dbReference type="PROSITE" id="PS50111">
    <property type="entry name" value="CHEMOTAXIS_TRANSDUC_2"/>
    <property type="match status" value="1"/>
</dbReference>
<keyword evidence="5" id="KW-1133">Transmembrane helix</keyword>
<evidence type="ECO:0000256" key="3">
    <source>
        <dbReference type="PROSITE-ProRule" id="PRU00284"/>
    </source>
</evidence>
<evidence type="ECO:0000259" key="6">
    <source>
        <dbReference type="PROSITE" id="PS50111"/>
    </source>
</evidence>
<reference evidence="9" key="1">
    <citation type="submission" date="2018-11" db="EMBL/GenBank/DDBJ databases">
        <title>Genome sequencing of a novel mesophilic and cellulolytic organism within the genus Hungateiclostridium.</title>
        <authorList>
            <person name="Rettenmaier R."/>
            <person name="Liebl W."/>
            <person name="Zverlov V."/>
        </authorList>
    </citation>
    <scope>NUCLEOTIDE SEQUENCE [LARGE SCALE GENOMIC DNA]</scope>
    <source>
        <strain evidence="9">N2K1</strain>
    </source>
</reference>
<gene>
    <name evidence="8" type="ORF">EFD62_04630</name>
</gene>
<evidence type="ECO:0000313" key="8">
    <source>
        <dbReference type="EMBL" id="RXE60045.1"/>
    </source>
</evidence>
<dbReference type="Pfam" id="PF00672">
    <property type="entry name" value="HAMP"/>
    <property type="match status" value="1"/>
</dbReference>
<proteinExistence type="inferred from homology"/>
<accession>A0A4Q0I816</accession>
<comment type="similarity">
    <text evidence="2">Belongs to the methyl-accepting chemotaxis (MCP) protein family.</text>
</comment>
<dbReference type="SMART" id="SM00283">
    <property type="entry name" value="MA"/>
    <property type="match status" value="1"/>
</dbReference>
<dbReference type="Gene3D" id="1.10.287.950">
    <property type="entry name" value="Methyl-accepting chemotaxis protein"/>
    <property type="match status" value="1"/>
</dbReference>
<dbReference type="OrthoDB" id="369835at2"/>
<evidence type="ECO:0000256" key="2">
    <source>
        <dbReference type="ARBA" id="ARBA00029447"/>
    </source>
</evidence>
<evidence type="ECO:0000256" key="4">
    <source>
        <dbReference type="SAM" id="Coils"/>
    </source>
</evidence>
<feature type="transmembrane region" description="Helical" evidence="5">
    <location>
        <begin position="441"/>
        <end position="463"/>
    </location>
</feature>
<dbReference type="Proteomes" id="UP000289166">
    <property type="component" value="Unassembled WGS sequence"/>
</dbReference>
<dbReference type="Gene3D" id="3.30.450.20">
    <property type="entry name" value="PAS domain"/>
    <property type="match status" value="1"/>
</dbReference>
<dbReference type="SUPFAM" id="SSF58104">
    <property type="entry name" value="Methyl-accepting chemotaxis protein (MCP) signaling domain"/>
    <property type="match status" value="1"/>
</dbReference>
<dbReference type="PROSITE" id="PS50885">
    <property type="entry name" value="HAMP"/>
    <property type="match status" value="1"/>
</dbReference>
<dbReference type="AlphaFoldDB" id="A0A4Q0I816"/>
<keyword evidence="5" id="KW-0472">Membrane</keyword>
<organism evidence="8 9">
    <name type="scientific">Acetivibrio mesophilus</name>
    <dbReference type="NCBI Taxonomy" id="2487273"/>
    <lineage>
        <taxon>Bacteria</taxon>
        <taxon>Bacillati</taxon>
        <taxon>Bacillota</taxon>
        <taxon>Clostridia</taxon>
        <taxon>Eubacteriales</taxon>
        <taxon>Oscillospiraceae</taxon>
        <taxon>Acetivibrio</taxon>
    </lineage>
</organism>
<evidence type="ECO:0000256" key="5">
    <source>
        <dbReference type="SAM" id="Phobius"/>
    </source>
</evidence>
<keyword evidence="5" id="KW-0812">Transmembrane</keyword>
<name>A0A4Q0I816_9FIRM</name>
<dbReference type="InterPro" id="IPR003660">
    <property type="entry name" value="HAMP_dom"/>
</dbReference>
<dbReference type="GO" id="GO:0007165">
    <property type="term" value="P:signal transduction"/>
    <property type="evidence" value="ECO:0007669"/>
    <property type="project" value="UniProtKB-KW"/>
</dbReference>